<dbReference type="GO" id="GO:0001181">
    <property type="term" value="F:RNA polymerase I general transcription initiation factor activity"/>
    <property type="evidence" value="ECO:0007669"/>
    <property type="project" value="InterPro"/>
</dbReference>
<dbReference type="GO" id="GO:0005634">
    <property type="term" value="C:nucleus"/>
    <property type="evidence" value="ECO:0007669"/>
    <property type="project" value="TreeGrafter"/>
</dbReference>
<comment type="caution">
    <text evidence="3">The sequence shown here is derived from an EMBL/GenBank/DDBJ whole genome shotgun (WGS) entry which is preliminary data.</text>
</comment>
<accession>A0AA39E3X1</accession>
<evidence type="ECO:0008006" key="5">
    <source>
        <dbReference type="Google" id="ProtNLM"/>
    </source>
</evidence>
<reference evidence="3 4" key="1">
    <citation type="journal article" date="2023" name="BMC Biotechnol.">
        <title>Vitis rotundifolia cv Carlos genome sequencing.</title>
        <authorList>
            <person name="Huff M."/>
            <person name="Hulse-Kemp A."/>
            <person name="Scheffler B."/>
            <person name="Youngblood R."/>
            <person name="Simpson S."/>
            <person name="Babiker E."/>
            <person name="Staton M."/>
        </authorList>
    </citation>
    <scope>NUCLEOTIDE SEQUENCE [LARGE SCALE GENOMIC DNA]</scope>
    <source>
        <tissue evidence="3">Leaf</tissue>
    </source>
</reference>
<dbReference type="AlphaFoldDB" id="A0AA39E3X1"/>
<dbReference type="GO" id="GO:0001042">
    <property type="term" value="F:RNA polymerase I core binding"/>
    <property type="evidence" value="ECO:0007669"/>
    <property type="project" value="TreeGrafter"/>
</dbReference>
<dbReference type="EMBL" id="JARBHA010000004">
    <property type="protein sequence ID" value="KAJ9704152.1"/>
    <property type="molecule type" value="Genomic_DNA"/>
</dbReference>
<keyword evidence="4" id="KW-1185">Reference proteome</keyword>
<evidence type="ECO:0000256" key="1">
    <source>
        <dbReference type="ARBA" id="ARBA00010098"/>
    </source>
</evidence>
<organism evidence="3 4">
    <name type="scientific">Vitis rotundifolia</name>
    <name type="common">Muscadine grape</name>
    <dbReference type="NCBI Taxonomy" id="103349"/>
    <lineage>
        <taxon>Eukaryota</taxon>
        <taxon>Viridiplantae</taxon>
        <taxon>Streptophyta</taxon>
        <taxon>Embryophyta</taxon>
        <taxon>Tracheophyta</taxon>
        <taxon>Spermatophyta</taxon>
        <taxon>Magnoliopsida</taxon>
        <taxon>eudicotyledons</taxon>
        <taxon>Gunneridae</taxon>
        <taxon>Pentapetalae</taxon>
        <taxon>rosids</taxon>
        <taxon>Vitales</taxon>
        <taxon>Vitaceae</taxon>
        <taxon>Viteae</taxon>
        <taxon>Vitis</taxon>
    </lineage>
</organism>
<evidence type="ECO:0000313" key="3">
    <source>
        <dbReference type="EMBL" id="KAJ9704152.1"/>
    </source>
</evidence>
<dbReference type="InterPro" id="IPR007991">
    <property type="entry name" value="RNA_pol_I_trans_ini_fac_RRN3"/>
</dbReference>
<dbReference type="Pfam" id="PF05327">
    <property type="entry name" value="RRN3"/>
    <property type="match status" value="1"/>
</dbReference>
<evidence type="ECO:0000313" key="4">
    <source>
        <dbReference type="Proteomes" id="UP001168098"/>
    </source>
</evidence>
<dbReference type="GO" id="GO:0006361">
    <property type="term" value="P:transcription initiation at RNA polymerase I promoter"/>
    <property type="evidence" value="ECO:0007669"/>
    <property type="project" value="InterPro"/>
</dbReference>
<proteinExistence type="inferred from homology"/>
<feature type="region of interest" description="Disordered" evidence="2">
    <location>
        <begin position="545"/>
        <end position="568"/>
    </location>
</feature>
<gene>
    <name evidence="3" type="ORF">PVL29_005436</name>
</gene>
<dbReference type="PANTHER" id="PTHR12790:SF0">
    <property type="entry name" value="RNA POLYMERASE I-SPECIFIC TRANSCRIPTION INITIATION FACTOR RRN3-RELATED"/>
    <property type="match status" value="1"/>
</dbReference>
<comment type="similarity">
    <text evidence="1">Belongs to the RRN3 family.</text>
</comment>
<sequence length="627" mass="70923">MGVELATDRAGFHEMEEVNFSDSELVYHVRHALQSVPLGDSDSYDQLIGVLHHKERLAPDEVALLVTSLKALSGAVSCIDMVHHKSLLSSIFGMSLWNYGPDVMDALLELILSLAASSGNYLDCSLDMLVSNFMPPYSFLDLLKQPRGLTRKDQVLSRVHSTLKDIADLVPLAPSRLVPIVIQRMPNVFTKEPLIMIYVENMLRLEGGAIRELVGNMMLVALMDRLVDLDVEIAWEEVLQDDCSKGIFEMELEDMEEPADDVENDGGELHRGSLSRKSLGGNLIAEKLDSLMVLTFEHLESCEAGGRLIEVFETLVLSFQTTVLNAFKSKFAQFVMFYACALDPENCGVRFARMLADFFVCSTFPPLNRMSAVAYLASYLSRGKFLTASFVANILERLVVWCLEYCKIHDGDINPKAHRVFYSGCQAIMYVLCFRMRSMMNVPHLRSQLLLLPLETILKHPLSPLKVCLPSIVEEFLRQAKAARLFTVSETFIFSDLLESELSRAFGGIERLDMFFPFDPCLLKKCDRLIRPNFVYWSMVRTTYDDGEDSSDEEPAEDYEASHPDDVMNDDAMARSYDSHDLELDEFDHSMNKMSITPKNSLYYRFGDELKVQMPSRIRPSTSPESL</sequence>
<dbReference type="Proteomes" id="UP001168098">
    <property type="component" value="Unassembled WGS sequence"/>
</dbReference>
<evidence type="ECO:0000256" key="2">
    <source>
        <dbReference type="SAM" id="MobiDB-lite"/>
    </source>
</evidence>
<feature type="compositionally biased region" description="Acidic residues" evidence="2">
    <location>
        <begin position="545"/>
        <end position="559"/>
    </location>
</feature>
<dbReference type="PANTHER" id="PTHR12790">
    <property type="entry name" value="TRANSCRIPTION INITIATION FACTOR IA RRN3"/>
    <property type="match status" value="1"/>
</dbReference>
<protein>
    <recommendedName>
        <fullName evidence="5">RNA polymerase I-specific transcription initiation factor RRN3</fullName>
    </recommendedName>
</protein>
<name>A0AA39E3X1_VITRO</name>